<dbReference type="EMBL" id="SNRW01036544">
    <property type="protein sequence ID" value="KAA6354305.1"/>
    <property type="molecule type" value="Genomic_DNA"/>
</dbReference>
<proteinExistence type="predicted"/>
<evidence type="ECO:0000313" key="2">
    <source>
        <dbReference type="Proteomes" id="UP000324800"/>
    </source>
</evidence>
<sequence>MLPGQYKHYPNKDGPLFQYPPKNYRLIPTPRPNDLDLSEEQWEQFDGDIREGVVPHCLCLTNNLEEWANLPKGSYILGLLNVSDGVTGGDAECC</sequence>
<organism evidence="1 2">
    <name type="scientific">Streblomastix strix</name>
    <dbReference type="NCBI Taxonomy" id="222440"/>
    <lineage>
        <taxon>Eukaryota</taxon>
        <taxon>Metamonada</taxon>
        <taxon>Preaxostyla</taxon>
        <taxon>Oxymonadida</taxon>
        <taxon>Streblomastigidae</taxon>
        <taxon>Streblomastix</taxon>
    </lineage>
</organism>
<protein>
    <submittedName>
        <fullName evidence="1">Uncharacterized protein</fullName>
    </submittedName>
</protein>
<dbReference type="Proteomes" id="UP000324800">
    <property type="component" value="Unassembled WGS sequence"/>
</dbReference>
<comment type="caution">
    <text evidence="1">The sequence shown here is derived from an EMBL/GenBank/DDBJ whole genome shotgun (WGS) entry which is preliminary data.</text>
</comment>
<gene>
    <name evidence="1" type="ORF">EZS28_050168</name>
</gene>
<dbReference type="AlphaFoldDB" id="A0A5J4TA32"/>
<evidence type="ECO:0000313" key="1">
    <source>
        <dbReference type="EMBL" id="KAA6354305.1"/>
    </source>
</evidence>
<accession>A0A5J4TA32</accession>
<reference evidence="1 2" key="1">
    <citation type="submission" date="2019-03" db="EMBL/GenBank/DDBJ databases">
        <title>Single cell metagenomics reveals metabolic interactions within the superorganism composed of flagellate Streblomastix strix and complex community of Bacteroidetes bacteria on its surface.</title>
        <authorList>
            <person name="Treitli S.C."/>
            <person name="Kolisko M."/>
            <person name="Husnik F."/>
            <person name="Keeling P."/>
            <person name="Hampl V."/>
        </authorList>
    </citation>
    <scope>NUCLEOTIDE SEQUENCE [LARGE SCALE GENOMIC DNA]</scope>
    <source>
        <strain evidence="1">ST1C</strain>
    </source>
</reference>
<name>A0A5J4TA32_9EUKA</name>